<reference evidence="2 3" key="1">
    <citation type="submission" date="2019-11" db="EMBL/GenBank/DDBJ databases">
        <title>Comparison of genomes from free-living endosymbiotic cyanobacteria isolated from Azolla.</title>
        <authorList>
            <person name="Thiel T."/>
            <person name="Pratte B."/>
        </authorList>
    </citation>
    <scope>NUCLEOTIDE SEQUENCE [LARGE SCALE GENOMIC DNA]</scope>
    <source>
        <strain evidence="2 3">N2B</strain>
    </source>
</reference>
<comment type="caution">
    <text evidence="2">The sequence shown here is derived from an EMBL/GenBank/DDBJ whole genome shotgun (WGS) entry which is preliminary data.</text>
</comment>
<evidence type="ECO:0000313" key="3">
    <source>
        <dbReference type="Proteomes" id="UP000570851"/>
    </source>
</evidence>
<protein>
    <submittedName>
        <fullName evidence="2">Uncharacterized protein</fullName>
    </submittedName>
</protein>
<keyword evidence="3" id="KW-1185">Reference proteome</keyword>
<name>A0ABR6S4F2_ANAVA</name>
<organism evidence="2 3">
    <name type="scientific">Trichormus variabilis N2B</name>
    <dbReference type="NCBI Taxonomy" id="2681315"/>
    <lineage>
        <taxon>Bacteria</taxon>
        <taxon>Bacillati</taxon>
        <taxon>Cyanobacteriota</taxon>
        <taxon>Cyanophyceae</taxon>
        <taxon>Nostocales</taxon>
        <taxon>Nostocaceae</taxon>
        <taxon>Trichormus</taxon>
    </lineage>
</organism>
<evidence type="ECO:0000313" key="2">
    <source>
        <dbReference type="EMBL" id="MBC1301274.1"/>
    </source>
</evidence>
<evidence type="ECO:0000256" key="1">
    <source>
        <dbReference type="SAM" id="MobiDB-lite"/>
    </source>
</evidence>
<feature type="region of interest" description="Disordered" evidence="1">
    <location>
        <begin position="1"/>
        <end position="20"/>
    </location>
</feature>
<dbReference type="RefSeq" id="WP_153228368.1">
    <property type="nucleotide sequence ID" value="NZ_JACKZP010000011.1"/>
</dbReference>
<proteinExistence type="predicted"/>
<gene>
    <name evidence="2" type="ORF">GNE12_05020</name>
</gene>
<sequence>MPRTRSQEQASYSRRSRLDVNPKQAEALQAFADSEGHGNLSAALATLICLFSFATD</sequence>
<dbReference type="Proteomes" id="UP000570851">
    <property type="component" value="Unassembled WGS sequence"/>
</dbReference>
<accession>A0ABR6S4F2</accession>
<dbReference type="EMBL" id="JACKZP010000011">
    <property type="protein sequence ID" value="MBC1301274.1"/>
    <property type="molecule type" value="Genomic_DNA"/>
</dbReference>
<dbReference type="GeneID" id="58725325"/>